<dbReference type="Proteomes" id="UP000249402">
    <property type="component" value="Unassembled WGS sequence"/>
</dbReference>
<sequence length="121" mass="14659">MTMVMMHRSYLGTFQLLIRLYFRYEAMMMVWGSLSFLGSHWRPAFRFFFLLFYFIFFVFPSNVRNWIYAPSRKLVDQSTTHICHKILTPFFGCFSLFSFFLPLPLFWAPNHTWIASVILRI</sequence>
<proteinExistence type="predicted"/>
<evidence type="ECO:0000313" key="3">
    <source>
        <dbReference type="Proteomes" id="UP000249402"/>
    </source>
</evidence>
<feature type="transmembrane region" description="Helical" evidence="1">
    <location>
        <begin position="87"/>
        <end position="107"/>
    </location>
</feature>
<keyword evidence="1" id="KW-1133">Transmembrane helix</keyword>
<keyword evidence="1" id="KW-0472">Membrane</keyword>
<dbReference type="RefSeq" id="XP_025577284.1">
    <property type="nucleotide sequence ID" value="XM_025714408.1"/>
</dbReference>
<gene>
    <name evidence="2" type="ORF">BO80DRAFT_22246</name>
</gene>
<keyword evidence="3" id="KW-1185">Reference proteome</keyword>
<accession>A0A395H513</accession>
<dbReference type="AlphaFoldDB" id="A0A395H513"/>
<name>A0A395H513_9EURO</name>
<organism evidence="2 3">
    <name type="scientific">Aspergillus ibericus CBS 121593</name>
    <dbReference type="NCBI Taxonomy" id="1448316"/>
    <lineage>
        <taxon>Eukaryota</taxon>
        <taxon>Fungi</taxon>
        <taxon>Dikarya</taxon>
        <taxon>Ascomycota</taxon>
        <taxon>Pezizomycotina</taxon>
        <taxon>Eurotiomycetes</taxon>
        <taxon>Eurotiomycetidae</taxon>
        <taxon>Eurotiales</taxon>
        <taxon>Aspergillaceae</taxon>
        <taxon>Aspergillus</taxon>
        <taxon>Aspergillus subgen. Circumdati</taxon>
    </lineage>
</organism>
<dbReference type="EMBL" id="KZ824429">
    <property type="protein sequence ID" value="RAL02957.1"/>
    <property type="molecule type" value="Genomic_DNA"/>
</dbReference>
<feature type="transmembrane region" description="Helical" evidence="1">
    <location>
        <begin position="47"/>
        <end position="67"/>
    </location>
</feature>
<keyword evidence="1" id="KW-0812">Transmembrane</keyword>
<reference evidence="2 3" key="1">
    <citation type="submission" date="2018-02" db="EMBL/GenBank/DDBJ databases">
        <title>The genomes of Aspergillus section Nigri reveals drivers in fungal speciation.</title>
        <authorList>
            <consortium name="DOE Joint Genome Institute"/>
            <person name="Vesth T.C."/>
            <person name="Nybo J."/>
            <person name="Theobald S."/>
            <person name="Brandl J."/>
            <person name="Frisvad J.C."/>
            <person name="Nielsen K.F."/>
            <person name="Lyhne E.K."/>
            <person name="Kogle M.E."/>
            <person name="Kuo A."/>
            <person name="Riley R."/>
            <person name="Clum A."/>
            <person name="Nolan M."/>
            <person name="Lipzen A."/>
            <person name="Salamov A."/>
            <person name="Henrissat B."/>
            <person name="Wiebenga A."/>
            <person name="De vries R.P."/>
            <person name="Grigoriev I.V."/>
            <person name="Mortensen U.H."/>
            <person name="Andersen M.R."/>
            <person name="Baker S.E."/>
        </authorList>
    </citation>
    <scope>NUCLEOTIDE SEQUENCE [LARGE SCALE GENOMIC DNA]</scope>
    <source>
        <strain evidence="2 3">CBS 121593</strain>
    </source>
</reference>
<dbReference type="VEuPathDB" id="FungiDB:BO80DRAFT_22246"/>
<evidence type="ECO:0000313" key="2">
    <source>
        <dbReference type="EMBL" id="RAL02957.1"/>
    </source>
</evidence>
<feature type="transmembrane region" description="Helical" evidence="1">
    <location>
        <begin position="21"/>
        <end position="41"/>
    </location>
</feature>
<protein>
    <submittedName>
        <fullName evidence="2">Uncharacterized protein</fullName>
    </submittedName>
</protein>
<evidence type="ECO:0000256" key="1">
    <source>
        <dbReference type="SAM" id="Phobius"/>
    </source>
</evidence>
<dbReference type="GeneID" id="37219273"/>